<dbReference type="STRING" id="4097.A0A1S4AMV0"/>
<protein>
    <recommendedName>
        <fullName evidence="3">Disease resistance protein winged helix domain-containing protein</fullName>
    </recommendedName>
</protein>
<dbReference type="PaxDb" id="4097-A0A1S4AMV0"/>
<evidence type="ECO:0000256" key="2">
    <source>
        <dbReference type="ARBA" id="ARBA00022840"/>
    </source>
</evidence>
<dbReference type="KEGG" id="nta:107799205"/>
<dbReference type="OrthoDB" id="1935686at2759"/>
<evidence type="ECO:0000313" key="4">
    <source>
        <dbReference type="RefSeq" id="XP_016477773.1"/>
    </source>
</evidence>
<dbReference type="InterPro" id="IPR058922">
    <property type="entry name" value="WHD_DRP"/>
</dbReference>
<accession>A0A1S4AMV0</accession>
<dbReference type="RefSeq" id="XP_016477773.1">
    <property type="nucleotide sequence ID" value="XM_016622287.1"/>
</dbReference>
<sequence length="153" mass="17839">MWVAEKFIGTERRMDATDFGVDYLNNLVARNLIQVASRGFDGRIKSFLFHDLKRATFSEGRQQRFLVLLVPEYVDLFSILNMSPNLSTKICPFQIKVYSVNLQTLYNVRSKNLKPSCFSKFITLRRLKIRYISEEVLRALMDAEILMTECIQA</sequence>
<name>A0A1S4AMV0_TOBAC</name>
<dbReference type="AlphaFoldDB" id="A0A1S4AMV0"/>
<evidence type="ECO:0000259" key="3">
    <source>
        <dbReference type="Pfam" id="PF23559"/>
    </source>
</evidence>
<keyword evidence="2" id="KW-0067">ATP-binding</keyword>
<feature type="domain" description="Disease resistance protein winged helix" evidence="3">
    <location>
        <begin position="1"/>
        <end position="52"/>
    </location>
</feature>
<dbReference type="Pfam" id="PF23559">
    <property type="entry name" value="WHD_DRP"/>
    <property type="match status" value="1"/>
</dbReference>
<organism evidence="4">
    <name type="scientific">Nicotiana tabacum</name>
    <name type="common">Common tobacco</name>
    <dbReference type="NCBI Taxonomy" id="4097"/>
    <lineage>
        <taxon>Eukaryota</taxon>
        <taxon>Viridiplantae</taxon>
        <taxon>Streptophyta</taxon>
        <taxon>Embryophyta</taxon>
        <taxon>Tracheophyta</taxon>
        <taxon>Spermatophyta</taxon>
        <taxon>Magnoliopsida</taxon>
        <taxon>eudicotyledons</taxon>
        <taxon>Gunneridae</taxon>
        <taxon>Pentapetalae</taxon>
        <taxon>asterids</taxon>
        <taxon>lamiids</taxon>
        <taxon>Solanales</taxon>
        <taxon>Solanaceae</taxon>
        <taxon>Nicotianoideae</taxon>
        <taxon>Nicotianeae</taxon>
        <taxon>Nicotiana</taxon>
    </lineage>
</organism>
<evidence type="ECO:0000256" key="1">
    <source>
        <dbReference type="ARBA" id="ARBA00022741"/>
    </source>
</evidence>
<proteinExistence type="predicted"/>
<reference evidence="4" key="1">
    <citation type="submission" date="2025-08" db="UniProtKB">
        <authorList>
            <consortium name="RefSeq"/>
        </authorList>
    </citation>
    <scope>IDENTIFICATION</scope>
</reference>
<gene>
    <name evidence="4" type="primary">LOC107799205</name>
</gene>
<keyword evidence="1" id="KW-0547">Nucleotide-binding</keyword>